<dbReference type="HOGENOM" id="CLU_000288_57_23_1"/>
<dbReference type="OMA" id="QARICTH"/>
<evidence type="ECO:0000256" key="2">
    <source>
        <dbReference type="ARBA" id="ARBA00022737"/>
    </source>
</evidence>
<dbReference type="PROSITE" id="PS50294">
    <property type="entry name" value="WD_REPEATS_REGION"/>
    <property type="match status" value="6"/>
</dbReference>
<keyword evidence="1 3" id="KW-0853">WD repeat</keyword>
<dbReference type="PANTHER" id="PTHR22847:SF637">
    <property type="entry name" value="WD REPEAT DOMAIN 5B"/>
    <property type="match status" value="1"/>
</dbReference>
<reference evidence="5" key="1">
    <citation type="journal article" date="2010" name="Genome Biol.">
        <title>Genome sequence of the necrotrophic plant pathogen Pythium ultimum reveals original pathogenicity mechanisms and effector repertoire.</title>
        <authorList>
            <person name="Levesque C.A."/>
            <person name="Brouwer H."/>
            <person name="Cano L."/>
            <person name="Hamilton J.P."/>
            <person name="Holt C."/>
            <person name="Huitema E."/>
            <person name="Raffaele S."/>
            <person name="Robideau G.P."/>
            <person name="Thines M."/>
            <person name="Win J."/>
            <person name="Zerillo M.M."/>
            <person name="Beakes G.W."/>
            <person name="Boore J.L."/>
            <person name="Busam D."/>
            <person name="Dumas B."/>
            <person name="Ferriera S."/>
            <person name="Fuerstenberg S.I."/>
            <person name="Gachon C.M."/>
            <person name="Gaulin E."/>
            <person name="Govers F."/>
            <person name="Grenville-Briggs L."/>
            <person name="Horner N."/>
            <person name="Hostetler J."/>
            <person name="Jiang R.H."/>
            <person name="Johnson J."/>
            <person name="Krajaejun T."/>
            <person name="Lin H."/>
            <person name="Meijer H.J."/>
            <person name="Moore B."/>
            <person name="Morris P."/>
            <person name="Phuntmart V."/>
            <person name="Puiu D."/>
            <person name="Shetty J."/>
            <person name="Stajich J.E."/>
            <person name="Tripathy S."/>
            <person name="Wawra S."/>
            <person name="van West P."/>
            <person name="Whitty B.R."/>
            <person name="Coutinho P.M."/>
            <person name="Henrissat B."/>
            <person name="Martin F."/>
            <person name="Thomas P.D."/>
            <person name="Tyler B.M."/>
            <person name="De Vries R.P."/>
            <person name="Kamoun S."/>
            <person name="Yandell M."/>
            <person name="Tisserat N."/>
            <person name="Buell C.R."/>
        </authorList>
    </citation>
    <scope>NUCLEOTIDE SEQUENCE</scope>
    <source>
        <strain evidence="5">DAOM:BR144</strain>
    </source>
</reference>
<dbReference type="PROSITE" id="PS00678">
    <property type="entry name" value="WD_REPEATS_1"/>
    <property type="match status" value="3"/>
</dbReference>
<feature type="repeat" description="WD" evidence="3">
    <location>
        <begin position="182"/>
        <end position="216"/>
    </location>
</feature>
<feature type="repeat" description="WD" evidence="3">
    <location>
        <begin position="140"/>
        <end position="181"/>
    </location>
</feature>
<proteinExistence type="predicted"/>
<evidence type="ECO:0000313" key="4">
    <source>
        <dbReference type="EnsemblProtists" id="PYU1_T006567"/>
    </source>
</evidence>
<evidence type="ECO:0000313" key="5">
    <source>
        <dbReference type="Proteomes" id="UP000019132"/>
    </source>
</evidence>
<dbReference type="InterPro" id="IPR015943">
    <property type="entry name" value="WD40/YVTN_repeat-like_dom_sf"/>
</dbReference>
<dbReference type="AlphaFoldDB" id="K3WNM5"/>
<dbReference type="SMART" id="SM00320">
    <property type="entry name" value="WD40"/>
    <property type="match status" value="7"/>
</dbReference>
<dbReference type="Pfam" id="PF00400">
    <property type="entry name" value="WD40"/>
    <property type="match status" value="7"/>
</dbReference>
<dbReference type="Proteomes" id="UP000019132">
    <property type="component" value="Unassembled WGS sequence"/>
</dbReference>
<reference evidence="4" key="3">
    <citation type="submission" date="2015-02" db="UniProtKB">
        <authorList>
            <consortium name="EnsemblProtists"/>
        </authorList>
    </citation>
    <scope>IDENTIFICATION</scope>
    <source>
        <strain evidence="4">DAOM BR144</strain>
    </source>
</reference>
<dbReference type="InterPro" id="IPR036322">
    <property type="entry name" value="WD40_repeat_dom_sf"/>
</dbReference>
<protein>
    <submittedName>
        <fullName evidence="4">Uncharacterized protein</fullName>
    </submittedName>
</protein>
<organism evidence="4 5">
    <name type="scientific">Globisporangium ultimum (strain ATCC 200006 / CBS 805.95 / DAOM BR144)</name>
    <name type="common">Pythium ultimum</name>
    <dbReference type="NCBI Taxonomy" id="431595"/>
    <lineage>
        <taxon>Eukaryota</taxon>
        <taxon>Sar</taxon>
        <taxon>Stramenopiles</taxon>
        <taxon>Oomycota</taxon>
        <taxon>Peronosporomycetes</taxon>
        <taxon>Pythiales</taxon>
        <taxon>Pythiaceae</taxon>
        <taxon>Globisporangium</taxon>
    </lineage>
</organism>
<dbReference type="PROSITE" id="PS50082">
    <property type="entry name" value="WD_REPEATS_2"/>
    <property type="match status" value="6"/>
</dbReference>
<dbReference type="InterPro" id="IPR019775">
    <property type="entry name" value="WD40_repeat_CS"/>
</dbReference>
<dbReference type="VEuPathDB" id="FungiDB:PYU1_G006555"/>
<dbReference type="CDD" id="cd00200">
    <property type="entry name" value="WD40"/>
    <property type="match status" value="1"/>
</dbReference>
<feature type="repeat" description="WD" evidence="3">
    <location>
        <begin position="54"/>
        <end position="95"/>
    </location>
</feature>
<dbReference type="PANTHER" id="PTHR22847">
    <property type="entry name" value="WD40 REPEAT PROTEIN"/>
    <property type="match status" value="1"/>
</dbReference>
<evidence type="ECO:0000256" key="1">
    <source>
        <dbReference type="ARBA" id="ARBA00022574"/>
    </source>
</evidence>
<evidence type="ECO:0000256" key="3">
    <source>
        <dbReference type="PROSITE-ProRule" id="PRU00221"/>
    </source>
</evidence>
<dbReference type="GO" id="GO:1990234">
    <property type="term" value="C:transferase complex"/>
    <property type="evidence" value="ECO:0007669"/>
    <property type="project" value="UniProtKB-ARBA"/>
</dbReference>
<dbReference type="SUPFAM" id="SSF50978">
    <property type="entry name" value="WD40 repeat-like"/>
    <property type="match status" value="1"/>
</dbReference>
<dbReference type="STRING" id="431595.K3WNM5"/>
<dbReference type="EMBL" id="GL376604">
    <property type="status" value="NOT_ANNOTATED_CDS"/>
    <property type="molecule type" value="Genomic_DNA"/>
</dbReference>
<dbReference type="Gene3D" id="2.130.10.10">
    <property type="entry name" value="YVTN repeat-like/Quinoprotein amine dehydrogenase"/>
    <property type="match status" value="1"/>
</dbReference>
<name>K3WNM5_GLOUD</name>
<dbReference type="EnsemblProtists" id="PYU1_T006567">
    <property type="protein sequence ID" value="PYU1_T006567"/>
    <property type="gene ID" value="PYU1_G006555"/>
</dbReference>
<keyword evidence="5" id="KW-1185">Reference proteome</keyword>
<accession>K3WNM5</accession>
<dbReference type="InterPro" id="IPR001680">
    <property type="entry name" value="WD40_rpt"/>
</dbReference>
<reference evidence="5" key="2">
    <citation type="submission" date="2010-04" db="EMBL/GenBank/DDBJ databases">
        <authorList>
            <person name="Buell R."/>
            <person name="Hamilton J."/>
            <person name="Hostetler J."/>
        </authorList>
    </citation>
    <scope>NUCLEOTIDE SEQUENCE [LARGE SCALE GENOMIC DNA]</scope>
    <source>
        <strain evidence="5">DAOM:BR144</strain>
    </source>
</reference>
<feature type="repeat" description="WD" evidence="3">
    <location>
        <begin position="271"/>
        <end position="309"/>
    </location>
</feature>
<dbReference type="InterPro" id="IPR020472">
    <property type="entry name" value="WD40_PAC1"/>
</dbReference>
<keyword evidence="2" id="KW-0677">Repeat</keyword>
<feature type="repeat" description="WD" evidence="3">
    <location>
        <begin position="96"/>
        <end position="135"/>
    </location>
</feature>
<feature type="repeat" description="WD" evidence="3">
    <location>
        <begin position="229"/>
        <end position="270"/>
    </location>
</feature>
<dbReference type="PRINTS" id="PR00320">
    <property type="entry name" value="GPROTEINBRPT"/>
</dbReference>
<dbReference type="eggNOG" id="KOG0266">
    <property type="taxonomic scope" value="Eukaryota"/>
</dbReference>
<sequence length="309" mass="33446">MHHSIDQAGAVCIVRFSADGTMIASGSRKTAQVFDVTTGDQKFLASCPGFASVDDAEDEYIRALCFSPDCSKLVVGMPDSTLRIWDIASKEESPPLTGHKSKAYSLDYVHNFIASGSGDRTVRLWDARSGRCAQIFGSEQGGPSDGVTSVAFSPDGRLLAAGSLDKGVRIWDTESARLLARLDGHSDSVYSITFSRDGQSLLSGSFDSNVMLWDVNGHGQTPTRPRTVFQGHKDFVLAVAHSPDGRYFMSGSKDRSVVFWDPRSSRSVLTLAGYRNSVISVASSHASPYFATGSGDCFTAVWKYKHQTM</sequence>
<dbReference type="InParanoid" id="K3WNM5"/>